<dbReference type="InterPro" id="IPR036412">
    <property type="entry name" value="HAD-like_sf"/>
</dbReference>
<dbReference type="SUPFAM" id="SSF48403">
    <property type="entry name" value="Ankyrin repeat"/>
    <property type="match status" value="1"/>
</dbReference>
<accession>A0A0M0JXF7</accession>
<organism evidence="2 3">
    <name type="scientific">Chrysochromulina tobinii</name>
    <dbReference type="NCBI Taxonomy" id="1460289"/>
    <lineage>
        <taxon>Eukaryota</taxon>
        <taxon>Haptista</taxon>
        <taxon>Haptophyta</taxon>
        <taxon>Prymnesiophyceae</taxon>
        <taxon>Prymnesiales</taxon>
        <taxon>Chrysochromulinaceae</taxon>
        <taxon>Chrysochromulina</taxon>
    </lineage>
</organism>
<dbReference type="PANTHER" id="PTHR43885:SF1">
    <property type="entry name" value="SUPERFAMILY HYDROLASE, PUTATIVE (AFU_ORTHOLOGUE AFUA_4G13290)-RELATED"/>
    <property type="match status" value="1"/>
</dbReference>
<dbReference type="Gene3D" id="1.25.40.20">
    <property type="entry name" value="Ankyrin repeat-containing domain"/>
    <property type="match status" value="1"/>
</dbReference>
<evidence type="ECO:0000313" key="3">
    <source>
        <dbReference type="Proteomes" id="UP000037460"/>
    </source>
</evidence>
<keyword evidence="1" id="KW-0040">ANK repeat</keyword>
<evidence type="ECO:0000256" key="1">
    <source>
        <dbReference type="PROSITE-ProRule" id="PRU00023"/>
    </source>
</evidence>
<dbReference type="SMART" id="SM00248">
    <property type="entry name" value="ANK"/>
    <property type="match status" value="3"/>
</dbReference>
<dbReference type="PROSITE" id="PS50088">
    <property type="entry name" value="ANK_REPEAT"/>
    <property type="match status" value="1"/>
</dbReference>
<dbReference type="InterPro" id="IPR036770">
    <property type="entry name" value="Ankyrin_rpt-contain_sf"/>
</dbReference>
<dbReference type="PROSITE" id="PS50297">
    <property type="entry name" value="ANK_REP_REGION"/>
    <property type="match status" value="1"/>
</dbReference>
<proteinExistence type="predicted"/>
<dbReference type="EMBL" id="JWZX01002035">
    <property type="protein sequence ID" value="KOO31346.1"/>
    <property type="molecule type" value="Genomic_DNA"/>
</dbReference>
<name>A0A0M0JXF7_9EUKA</name>
<feature type="repeat" description="ANK" evidence="1">
    <location>
        <begin position="324"/>
        <end position="356"/>
    </location>
</feature>
<sequence length="383" mass="39743">MDFKLMYERCGVSRENDLLAEIAKMPAGKAAVALEVIDEMEAEGRRTLQLEPGAIELCRWLRAHSLPVALVTRNSAESVEHLHAALCGPAGMPRFDPAVSRDDAGIPPKPDPTATQHISHRWSLAPDTLLMVGDSPSNDVAFGKAAGAHTALVDSGRRVSEGAVSSGGADLVVASLAELPRAIWAHFTLPGPTGEPILTKYGAPTPASAASAAAAAGHSSLLQGFSAAELAQPDPSSENSSEAWSGKGNTPLIWAADAGRRGVVEGILGTLLAAGPAAAAATAVNARGYLGATAVSRAARRGHSDVLRLLCAVPGIDLDTPNIKLQTPLHFAAFKRHEDAVRVLLEAGANPRALDRKGRTPDQDTDVAAIRDLIANWGSGLPA</sequence>
<dbReference type="Pfam" id="PF12796">
    <property type="entry name" value="Ank_2"/>
    <property type="match status" value="1"/>
</dbReference>
<dbReference type="Proteomes" id="UP000037460">
    <property type="component" value="Unassembled WGS sequence"/>
</dbReference>
<evidence type="ECO:0000313" key="2">
    <source>
        <dbReference type="EMBL" id="KOO31346.1"/>
    </source>
</evidence>
<dbReference type="PANTHER" id="PTHR43885">
    <property type="entry name" value="HALOACID DEHALOGENASE-LIKE HYDROLASE"/>
    <property type="match status" value="1"/>
</dbReference>
<dbReference type="InterPro" id="IPR002110">
    <property type="entry name" value="Ankyrin_rpt"/>
</dbReference>
<dbReference type="Gene3D" id="3.40.50.1000">
    <property type="entry name" value="HAD superfamily/HAD-like"/>
    <property type="match status" value="1"/>
</dbReference>
<dbReference type="AlphaFoldDB" id="A0A0M0JXF7"/>
<gene>
    <name evidence="2" type="ORF">Ctob_008242</name>
</gene>
<dbReference type="CDD" id="cd01427">
    <property type="entry name" value="HAD_like"/>
    <property type="match status" value="1"/>
</dbReference>
<comment type="caution">
    <text evidence="2">The sequence shown here is derived from an EMBL/GenBank/DDBJ whole genome shotgun (WGS) entry which is preliminary data.</text>
</comment>
<dbReference type="Pfam" id="PF13242">
    <property type="entry name" value="Hydrolase_like"/>
    <property type="match status" value="1"/>
</dbReference>
<keyword evidence="3" id="KW-1185">Reference proteome</keyword>
<reference evidence="3" key="1">
    <citation type="journal article" date="2015" name="PLoS Genet.">
        <title>Genome Sequence and Transcriptome Analyses of Chrysochromulina tobin: Metabolic Tools for Enhanced Algal Fitness in the Prominent Order Prymnesiales (Haptophyceae).</title>
        <authorList>
            <person name="Hovde B.T."/>
            <person name="Deodato C.R."/>
            <person name="Hunsperger H.M."/>
            <person name="Ryken S.A."/>
            <person name="Yost W."/>
            <person name="Jha R.K."/>
            <person name="Patterson J."/>
            <person name="Monnat R.J. Jr."/>
            <person name="Barlow S.B."/>
            <person name="Starkenburg S.R."/>
            <person name="Cattolico R.A."/>
        </authorList>
    </citation>
    <scope>NUCLEOTIDE SEQUENCE</scope>
    <source>
        <strain evidence="3">CCMP291</strain>
    </source>
</reference>
<dbReference type="InterPro" id="IPR023214">
    <property type="entry name" value="HAD_sf"/>
</dbReference>
<dbReference type="SUPFAM" id="SSF56784">
    <property type="entry name" value="HAD-like"/>
    <property type="match status" value="1"/>
</dbReference>
<dbReference type="OrthoDB" id="426235at2759"/>
<dbReference type="Gene3D" id="1.10.260.80">
    <property type="match status" value="1"/>
</dbReference>
<protein>
    <submittedName>
        <fullName evidence="2">Uncharacterized protein</fullName>
    </submittedName>
</protein>